<name>A0A819KDN9_9BILA</name>
<proteinExistence type="predicted"/>
<dbReference type="InterPro" id="IPR012419">
    <property type="entry name" value="Cas1_AcylTrans_dom"/>
</dbReference>
<organism evidence="5 6">
    <name type="scientific">Rotaria sordida</name>
    <dbReference type="NCBI Taxonomy" id="392033"/>
    <lineage>
        <taxon>Eukaryota</taxon>
        <taxon>Metazoa</taxon>
        <taxon>Spiralia</taxon>
        <taxon>Gnathifera</taxon>
        <taxon>Rotifera</taxon>
        <taxon>Eurotatoria</taxon>
        <taxon>Bdelloidea</taxon>
        <taxon>Philodinida</taxon>
        <taxon>Philodinidae</taxon>
        <taxon>Rotaria</taxon>
    </lineage>
</organism>
<feature type="compositionally biased region" description="Basic and acidic residues" evidence="1">
    <location>
        <begin position="249"/>
        <end position="276"/>
    </location>
</feature>
<evidence type="ECO:0000256" key="1">
    <source>
        <dbReference type="SAM" id="MobiDB-lite"/>
    </source>
</evidence>
<feature type="region of interest" description="Disordered" evidence="1">
    <location>
        <begin position="249"/>
        <end position="279"/>
    </location>
</feature>
<dbReference type="EMBL" id="CAJOBE010004789">
    <property type="protein sequence ID" value="CAF3947316.1"/>
    <property type="molecule type" value="Genomic_DNA"/>
</dbReference>
<accession>A0A819KDN9</accession>
<feature type="signal peptide" evidence="3">
    <location>
        <begin position="1"/>
        <end position="19"/>
    </location>
</feature>
<keyword evidence="2" id="KW-0472">Membrane</keyword>
<evidence type="ECO:0000259" key="4">
    <source>
        <dbReference type="Pfam" id="PF07779"/>
    </source>
</evidence>
<dbReference type="AlphaFoldDB" id="A0A819KDN9"/>
<evidence type="ECO:0000313" key="5">
    <source>
        <dbReference type="EMBL" id="CAF3947316.1"/>
    </source>
</evidence>
<dbReference type="Proteomes" id="UP000663874">
    <property type="component" value="Unassembled WGS sequence"/>
</dbReference>
<protein>
    <recommendedName>
        <fullName evidence="4">Cas1p 10 TM acyl transferase domain-containing protein</fullName>
    </recommendedName>
</protein>
<comment type="caution">
    <text evidence="5">The sequence shown here is derived from an EMBL/GenBank/DDBJ whole genome shotgun (WGS) entry which is preliminary data.</text>
</comment>
<keyword evidence="2" id="KW-0812">Transmembrane</keyword>
<gene>
    <name evidence="5" type="ORF">FNK824_LOCUS23014</name>
</gene>
<keyword evidence="3" id="KW-0732">Signal</keyword>
<evidence type="ECO:0000256" key="2">
    <source>
        <dbReference type="SAM" id="Phobius"/>
    </source>
</evidence>
<feature type="transmembrane region" description="Helical" evidence="2">
    <location>
        <begin position="58"/>
        <end position="76"/>
    </location>
</feature>
<feature type="transmembrane region" description="Helical" evidence="2">
    <location>
        <begin position="21"/>
        <end position="38"/>
    </location>
</feature>
<reference evidence="5" key="1">
    <citation type="submission" date="2021-02" db="EMBL/GenBank/DDBJ databases">
        <authorList>
            <person name="Nowell W R."/>
        </authorList>
    </citation>
    <scope>NUCLEOTIDE SEQUENCE</scope>
</reference>
<evidence type="ECO:0000256" key="3">
    <source>
        <dbReference type="SAM" id="SignalP"/>
    </source>
</evidence>
<keyword evidence="2" id="KW-1133">Transmembrane helix</keyword>
<feature type="transmembrane region" description="Helical" evidence="2">
    <location>
        <begin position="83"/>
        <end position="104"/>
    </location>
</feature>
<evidence type="ECO:0000313" key="6">
    <source>
        <dbReference type="Proteomes" id="UP000663874"/>
    </source>
</evidence>
<feature type="chain" id="PRO_5032853550" description="Cas1p 10 TM acyl transferase domain-containing protein" evidence="3">
    <location>
        <begin position="20"/>
        <end position="327"/>
    </location>
</feature>
<feature type="domain" description="Cas1p 10 TM acyl transferase" evidence="4">
    <location>
        <begin position="2"/>
        <end position="129"/>
    </location>
</feature>
<dbReference type="Pfam" id="PF07779">
    <property type="entry name" value="Cas1_AcylT"/>
    <property type="match status" value="1"/>
</dbReference>
<sequence length="327" mass="38292">MRGWMMVILIAYQMTDASGKSLVLAMCIQLLISAYLFLSAYSHFHYYWTTGNCQFLPFIQMLFKYNFLTITLCLLMNRDYQSYYYPPLISFYFTLMYFIFAFILPKICAESVKKKPIHFIYLLLKLVLMNLERHPFFLKEMPEDGPELHPAIEALQALKWDDEDDTPLGSKTEEKLKELYADVVYRYSIYNKSKDHVTTNSKNYLNINIMQVRLLDAFLQYMKNIDGQQDVSLGDVKVQLLDNIQDESPSVKKIQESTDDQLEHDGDRDNNIKGVDEDQSNAETTLYCPNCKSVIEEQAPEDSPPRVKTKSKLYFCYECEYVMEVDD</sequence>